<dbReference type="OrthoDB" id="9789781at2"/>
<dbReference type="RefSeq" id="WP_092409779.1">
    <property type="nucleotide sequence ID" value="NZ_FOVF01000029.1"/>
</dbReference>
<protein>
    <submittedName>
        <fullName evidence="2">Transcriptional regulator, AbiEi antitoxin, Type IV TA system</fullName>
    </submittedName>
</protein>
<dbReference type="AlphaFoldDB" id="A0A1I4ZUU4"/>
<evidence type="ECO:0000259" key="1">
    <source>
        <dbReference type="Pfam" id="PF13338"/>
    </source>
</evidence>
<accession>A0A1I4ZUU4</accession>
<dbReference type="STRING" id="578942.SAMN05216289_12926"/>
<keyword evidence="3" id="KW-1185">Reference proteome</keyword>
<evidence type="ECO:0000313" key="3">
    <source>
        <dbReference type="Proteomes" id="UP000198575"/>
    </source>
</evidence>
<proteinExistence type="predicted"/>
<dbReference type="Pfam" id="PF13338">
    <property type="entry name" value="AbiEi_4"/>
    <property type="match status" value="1"/>
</dbReference>
<feature type="domain" description="AbiEi antitoxin N-terminal" evidence="1">
    <location>
        <begin position="10"/>
        <end position="54"/>
    </location>
</feature>
<sequence length="201" mass="22580">MPGTDHAKVLKLAGRRQGVTTRELVAAGIHTQTLTRLVQTGQVERIARGLYRLPEQSFSEHHGLVLASTAIPRAIVCLLSALQFHGIGTQAPFEVWIAIDRRDRRPALTYPPLRIVRFSGPALTAGVESHRIEGQTVRVYSLAKTVADCFKYRNKIGVDVALEALREAWRARRVTMDELDRYARICRVQRVMQPYLEALTA</sequence>
<organism evidence="2 3">
    <name type="scientific">Dokdonella immobilis</name>
    <dbReference type="NCBI Taxonomy" id="578942"/>
    <lineage>
        <taxon>Bacteria</taxon>
        <taxon>Pseudomonadati</taxon>
        <taxon>Pseudomonadota</taxon>
        <taxon>Gammaproteobacteria</taxon>
        <taxon>Lysobacterales</taxon>
        <taxon>Rhodanobacteraceae</taxon>
        <taxon>Dokdonella</taxon>
    </lineage>
</organism>
<dbReference type="InterPro" id="IPR025159">
    <property type="entry name" value="AbiEi_N"/>
</dbReference>
<dbReference type="Proteomes" id="UP000198575">
    <property type="component" value="Unassembled WGS sequence"/>
</dbReference>
<evidence type="ECO:0000313" key="2">
    <source>
        <dbReference type="EMBL" id="SFN54045.1"/>
    </source>
</evidence>
<name>A0A1I4ZUU4_9GAMM</name>
<gene>
    <name evidence="2" type="ORF">SAMN05216289_12926</name>
</gene>
<reference evidence="2 3" key="1">
    <citation type="submission" date="2016-10" db="EMBL/GenBank/DDBJ databases">
        <authorList>
            <person name="de Groot N.N."/>
        </authorList>
    </citation>
    <scope>NUCLEOTIDE SEQUENCE [LARGE SCALE GENOMIC DNA]</scope>
    <source>
        <strain evidence="2 3">CGMCC 1.7659</strain>
    </source>
</reference>
<dbReference type="EMBL" id="FOVF01000029">
    <property type="protein sequence ID" value="SFN54045.1"/>
    <property type="molecule type" value="Genomic_DNA"/>
</dbReference>